<dbReference type="InterPro" id="IPR008571">
    <property type="entry name" value="HerA-like"/>
</dbReference>
<evidence type="ECO:0000313" key="2">
    <source>
        <dbReference type="EMBL" id="POH83562.1"/>
    </source>
</evidence>
<dbReference type="PANTHER" id="PTHR42957:SF1">
    <property type="entry name" value="HELICASE MJ1565-RELATED"/>
    <property type="match status" value="1"/>
</dbReference>
<gene>
    <name evidence="2" type="ORF">CXK91_10115</name>
</gene>
<dbReference type="InterPro" id="IPR027417">
    <property type="entry name" value="P-loop_NTPase"/>
</dbReference>
<dbReference type="OrthoDB" id="9806951at2"/>
<protein>
    <submittedName>
        <fullName evidence="2">ATPase</fullName>
    </submittedName>
</protein>
<dbReference type="RefSeq" id="WP_103456008.1">
    <property type="nucleotide sequence ID" value="NZ_JAMOHQ010000005.1"/>
</dbReference>
<reference evidence="2 3" key="1">
    <citation type="submission" date="2018-01" db="EMBL/GenBank/DDBJ databases">
        <title>Denitrification phenotypes of diverse strains of Pseudomonas stutzeri.</title>
        <authorList>
            <person name="Milligan D.A."/>
            <person name="Bergaust L."/>
            <person name="Bakken L.R."/>
            <person name="Frostegard A."/>
        </authorList>
    </citation>
    <scope>NUCLEOTIDE SEQUENCE [LARGE SCALE GENOMIC DNA]</scope>
    <source>
        <strain evidence="2 3">24a13</strain>
    </source>
</reference>
<dbReference type="EMBL" id="PPXG01000003">
    <property type="protein sequence ID" value="POH83562.1"/>
    <property type="molecule type" value="Genomic_DNA"/>
</dbReference>
<dbReference type="Pfam" id="PF01935">
    <property type="entry name" value="DUF87"/>
    <property type="match status" value="1"/>
</dbReference>
<sequence length="587" mass="64092">MTATPAALKFADADLLGRVSSVDTSRVAIDVSNATLLTRIGIGNLIAIKGSTEREFLIAIAERVRRTLSDDLPDELPPEGEELSLTALPTDTVRGALIGTFRTVDGVKSNTFKRGADSFPQIDRECYVIEGANLQRFMGILGADYPENERLKLGVFVADRTAEAIVSGDKFFQRHAAILGSTGSGKSYAVALILERAAQLKYPNIIVFDMHGEYAPLADVPNDGFATRLRIAGPGDLATPSDDALFLPYWLLNRDEMLSMILDRSDQNAPNQASRFTSHVRALKQKTLETEGQVDVAKTFTVDSPIPYAIDDLLAVLNTDNTTKGVGKNGAPIIGEWENKLTRFISRMEAKLDDRRYGFMFTPPAVANTYGWLAAQIVRLLGAAGGQGIKIIDFSEVPSDVLPVVTGTLARLLYDVQFWMAAEKRTPVTLLCDEAHLYLPVRDDADAVQRQALGAFERIAKEGRKYGFSLLVVSQRPSDVSRTILSQCNNFLSLRLTNDTDQSVIKRLMPDSLAGLTSILPLLDTGEALMLGDAVLLPSRIKLDLPTIKPDSATRDFWKDWGSQAPDVAALTKAVESLRSQTRNSGT</sequence>
<proteinExistence type="predicted"/>
<accession>A0A2S4AQN3</accession>
<dbReference type="PANTHER" id="PTHR42957">
    <property type="entry name" value="HELICASE MJ1565-RELATED"/>
    <property type="match status" value="1"/>
</dbReference>
<evidence type="ECO:0000313" key="3">
    <source>
        <dbReference type="Proteomes" id="UP000237068"/>
    </source>
</evidence>
<evidence type="ECO:0000259" key="1">
    <source>
        <dbReference type="Pfam" id="PF01935"/>
    </source>
</evidence>
<organism evidence="2 3">
    <name type="scientific">Stutzerimonas stutzeri</name>
    <name type="common">Pseudomonas stutzeri</name>
    <dbReference type="NCBI Taxonomy" id="316"/>
    <lineage>
        <taxon>Bacteria</taxon>
        <taxon>Pseudomonadati</taxon>
        <taxon>Pseudomonadota</taxon>
        <taxon>Gammaproteobacteria</taxon>
        <taxon>Pseudomonadales</taxon>
        <taxon>Pseudomonadaceae</taxon>
        <taxon>Stutzerimonas</taxon>
    </lineage>
</organism>
<dbReference type="Gene3D" id="3.40.50.300">
    <property type="entry name" value="P-loop containing nucleotide triphosphate hydrolases"/>
    <property type="match status" value="2"/>
</dbReference>
<dbReference type="Proteomes" id="UP000237068">
    <property type="component" value="Unassembled WGS sequence"/>
</dbReference>
<comment type="caution">
    <text evidence="2">The sequence shown here is derived from an EMBL/GenBank/DDBJ whole genome shotgun (WGS) entry which is preliminary data.</text>
</comment>
<dbReference type="SUPFAM" id="SSF52540">
    <property type="entry name" value="P-loop containing nucleoside triphosphate hydrolases"/>
    <property type="match status" value="1"/>
</dbReference>
<feature type="domain" description="Helicase HerA central" evidence="1">
    <location>
        <begin position="152"/>
        <end position="412"/>
    </location>
</feature>
<dbReference type="InterPro" id="IPR002789">
    <property type="entry name" value="HerA_central"/>
</dbReference>
<dbReference type="CDD" id="cd01127">
    <property type="entry name" value="TrwB_TraG_TraD_VirD4"/>
    <property type="match status" value="1"/>
</dbReference>
<name>A0A2S4AQN3_STUST</name>
<dbReference type="AlphaFoldDB" id="A0A2S4AQN3"/>